<dbReference type="EMBL" id="CP048222">
    <property type="protein sequence ID" value="QHT71433.1"/>
    <property type="molecule type" value="Genomic_DNA"/>
</dbReference>
<feature type="coiled-coil region" evidence="1">
    <location>
        <begin position="119"/>
        <end position="155"/>
    </location>
</feature>
<protein>
    <submittedName>
        <fullName evidence="3">DUF1003 domain-containing protein</fullName>
    </submittedName>
</protein>
<dbReference type="PANTHER" id="PTHR41386">
    <property type="entry name" value="INTEGRAL MEMBRANE PROTEIN-RELATED"/>
    <property type="match status" value="1"/>
</dbReference>
<keyword evidence="1" id="KW-0175">Coiled coil</keyword>
<dbReference type="KEGG" id="rhoz:GXP67_34635"/>
<keyword evidence="4" id="KW-1185">Reference proteome</keyword>
<dbReference type="Proteomes" id="UP000480178">
    <property type="component" value="Chromosome"/>
</dbReference>
<sequence>MATEDPLKELLESENQHVNTLNDIVLEALQEEDLITRKVMETPQEKPTVGNRISDKVAEFGGSWKFILSFSAGLVIWIFINTVVLIDKPFDPYPFILLNLILSCVAALQAPVIMMSQNRKEAKDRKRAENDYLVNLKAEVEIRNLHRKIDLLLAEDFRNLCAVQKIQIEMLEELKKRLDNPVQGKS</sequence>
<dbReference type="PANTHER" id="PTHR41386:SF1">
    <property type="entry name" value="MEMBRANE PROTEIN"/>
    <property type="match status" value="1"/>
</dbReference>
<dbReference type="RefSeq" id="WP_162447372.1">
    <property type="nucleotide sequence ID" value="NZ_CP048222.1"/>
</dbReference>
<evidence type="ECO:0000313" key="4">
    <source>
        <dbReference type="Proteomes" id="UP000480178"/>
    </source>
</evidence>
<name>A0A6C0GV46_9BACT</name>
<keyword evidence="2" id="KW-0812">Transmembrane</keyword>
<reference evidence="3 4" key="1">
    <citation type="submission" date="2020-01" db="EMBL/GenBank/DDBJ databases">
        <authorList>
            <person name="Kim M.K."/>
        </authorList>
    </citation>
    <scope>NUCLEOTIDE SEQUENCE [LARGE SCALE GENOMIC DNA]</scope>
    <source>
        <strain evidence="3 4">172606-1</strain>
    </source>
</reference>
<evidence type="ECO:0000256" key="2">
    <source>
        <dbReference type="SAM" id="Phobius"/>
    </source>
</evidence>
<evidence type="ECO:0000256" key="1">
    <source>
        <dbReference type="SAM" id="Coils"/>
    </source>
</evidence>
<feature type="transmembrane region" description="Helical" evidence="2">
    <location>
        <begin position="92"/>
        <end position="116"/>
    </location>
</feature>
<keyword evidence="2" id="KW-0472">Membrane</keyword>
<organism evidence="3 4">
    <name type="scientific">Rhodocytophaga rosea</name>
    <dbReference type="NCBI Taxonomy" id="2704465"/>
    <lineage>
        <taxon>Bacteria</taxon>
        <taxon>Pseudomonadati</taxon>
        <taxon>Bacteroidota</taxon>
        <taxon>Cytophagia</taxon>
        <taxon>Cytophagales</taxon>
        <taxon>Rhodocytophagaceae</taxon>
        <taxon>Rhodocytophaga</taxon>
    </lineage>
</organism>
<keyword evidence="2" id="KW-1133">Transmembrane helix</keyword>
<feature type="transmembrane region" description="Helical" evidence="2">
    <location>
        <begin position="66"/>
        <end position="86"/>
    </location>
</feature>
<dbReference type="Pfam" id="PF06210">
    <property type="entry name" value="DUF1003"/>
    <property type="match status" value="1"/>
</dbReference>
<accession>A0A6C0GV46</accession>
<proteinExistence type="predicted"/>
<dbReference type="AlphaFoldDB" id="A0A6C0GV46"/>
<gene>
    <name evidence="3" type="ORF">GXP67_34635</name>
</gene>
<evidence type="ECO:0000313" key="3">
    <source>
        <dbReference type="EMBL" id="QHT71433.1"/>
    </source>
</evidence>
<dbReference type="InterPro" id="IPR010406">
    <property type="entry name" value="DUF1003"/>
</dbReference>